<comment type="caution">
    <text evidence="2">The sequence shown here is derived from an EMBL/GenBank/DDBJ whole genome shotgun (WGS) entry which is preliminary data.</text>
</comment>
<keyword evidence="1" id="KW-0812">Transmembrane</keyword>
<gene>
    <name evidence="2" type="ORF">KI659_10975</name>
</gene>
<keyword evidence="1" id="KW-1133">Transmembrane helix</keyword>
<dbReference type="EMBL" id="JAHCMY010000005">
    <property type="protein sequence ID" value="MBS9524538.1"/>
    <property type="molecule type" value="Genomic_DNA"/>
</dbReference>
<dbReference type="RefSeq" id="WP_214161496.1">
    <property type="nucleotide sequence ID" value="NZ_JAHBGI010000002.1"/>
</dbReference>
<reference evidence="2 3" key="1">
    <citation type="submission" date="2021-05" db="EMBL/GenBank/DDBJ databases">
        <authorList>
            <person name="Zhang Z.D."/>
            <person name="Osman G."/>
        </authorList>
    </citation>
    <scope>NUCLEOTIDE SEQUENCE [LARGE SCALE GENOMIC DNA]</scope>
    <source>
        <strain evidence="2 3">KCTC 32217</strain>
    </source>
</reference>
<feature type="transmembrane region" description="Helical" evidence="1">
    <location>
        <begin position="40"/>
        <end position="58"/>
    </location>
</feature>
<name>A0AAP2CH18_9BACT</name>
<keyword evidence="1" id="KW-0472">Membrane</keyword>
<evidence type="ECO:0000256" key="1">
    <source>
        <dbReference type="SAM" id="Phobius"/>
    </source>
</evidence>
<sequence length="68" mass="7724">MSKINPLIIIGFFGIGVTLCMQLFLLAFYDIPSTQKSFMAIHPIFATMVVIGYIKDISSKPRKKLMRK</sequence>
<dbReference type="Proteomes" id="UP001319104">
    <property type="component" value="Unassembled WGS sequence"/>
</dbReference>
<evidence type="ECO:0000313" key="2">
    <source>
        <dbReference type="EMBL" id="MBS9524538.1"/>
    </source>
</evidence>
<proteinExistence type="predicted"/>
<keyword evidence="3" id="KW-1185">Reference proteome</keyword>
<accession>A0AAP2CH18</accession>
<feature type="transmembrane region" description="Helical" evidence="1">
    <location>
        <begin position="7"/>
        <end position="28"/>
    </location>
</feature>
<dbReference type="AlphaFoldDB" id="A0AAP2CH18"/>
<organism evidence="2 3">
    <name type="scientific">Litoribacter ruber</name>
    <dbReference type="NCBI Taxonomy" id="702568"/>
    <lineage>
        <taxon>Bacteria</taxon>
        <taxon>Pseudomonadati</taxon>
        <taxon>Bacteroidota</taxon>
        <taxon>Cytophagia</taxon>
        <taxon>Cytophagales</taxon>
        <taxon>Cyclobacteriaceae</taxon>
        <taxon>Litoribacter</taxon>
    </lineage>
</organism>
<evidence type="ECO:0000313" key="3">
    <source>
        <dbReference type="Proteomes" id="UP001319104"/>
    </source>
</evidence>
<protein>
    <submittedName>
        <fullName evidence="2">Uncharacterized protein</fullName>
    </submittedName>
</protein>